<dbReference type="Gene3D" id="3.30.200.20">
    <property type="entry name" value="Phosphorylase Kinase, domain 1"/>
    <property type="match status" value="1"/>
</dbReference>
<dbReference type="PANTHER" id="PTHR27007">
    <property type="match status" value="1"/>
</dbReference>
<evidence type="ECO:0000256" key="1">
    <source>
        <dbReference type="ARBA" id="ARBA00022741"/>
    </source>
</evidence>
<gene>
    <name evidence="5" type="primary">LECRK42_2</name>
    <name evidence="5" type="ORF">CK203_005259</name>
</gene>
<dbReference type="SUPFAM" id="SSF56112">
    <property type="entry name" value="Protein kinase-like (PK-like)"/>
    <property type="match status" value="1"/>
</dbReference>
<comment type="caution">
    <text evidence="5">The sequence shown here is derived from an EMBL/GenBank/DDBJ whole genome shotgun (WGS) entry which is preliminary data.</text>
</comment>
<protein>
    <submittedName>
        <fullName evidence="5">L-type lectin-domain containing receptor kinase IV.2</fullName>
    </submittedName>
</protein>
<dbReference type="PROSITE" id="PS50011">
    <property type="entry name" value="PROTEIN_KINASE_DOM"/>
    <property type="match status" value="1"/>
</dbReference>
<organism evidence="5 6">
    <name type="scientific">Vitis vinifera</name>
    <name type="common">Grape</name>
    <dbReference type="NCBI Taxonomy" id="29760"/>
    <lineage>
        <taxon>Eukaryota</taxon>
        <taxon>Viridiplantae</taxon>
        <taxon>Streptophyta</taxon>
        <taxon>Embryophyta</taxon>
        <taxon>Tracheophyta</taxon>
        <taxon>Spermatophyta</taxon>
        <taxon>Magnoliopsida</taxon>
        <taxon>eudicotyledons</taxon>
        <taxon>Gunneridae</taxon>
        <taxon>Pentapetalae</taxon>
        <taxon>rosids</taxon>
        <taxon>Vitales</taxon>
        <taxon>Vitaceae</taxon>
        <taxon>Viteae</taxon>
        <taxon>Vitis</taxon>
    </lineage>
</organism>
<dbReference type="InterPro" id="IPR050528">
    <property type="entry name" value="L-type_Lectin-RKs"/>
</dbReference>
<dbReference type="EMBL" id="QGNW01000008">
    <property type="protein sequence ID" value="RVX19810.1"/>
    <property type="molecule type" value="Genomic_DNA"/>
</dbReference>
<dbReference type="GO" id="GO:0051707">
    <property type="term" value="P:response to other organism"/>
    <property type="evidence" value="ECO:0007669"/>
    <property type="project" value="UniProtKB-ARBA"/>
</dbReference>
<sequence>MKLPTPCHFDISFHDVKEKLKGEQKTTSKAKHDSGSLPQKEAVMLIQNDCMKKETIISIPDKSQPAAFKPPPEKVLNSQTKTKTRIKTKKLLPKTREEVAVKKISHNSKQGVKEFVAEIASLGKLRHRHLVHLQGWCKRKGDLLLVYDYMSNGSLDTFLFQEDKNLDWGQRFRILKEIAAGLLYLHEEWDFSMLLGLLAWMNRKLMLLAGEGKEICFTNDLRPWTRKFGSIAEEKLRVPSFRVRDRVEQFPVRRSGCRVLLLPFEDRFILGDRRLAILKAPVEKANLF</sequence>
<dbReference type="GO" id="GO:0005524">
    <property type="term" value="F:ATP binding"/>
    <property type="evidence" value="ECO:0007669"/>
    <property type="project" value="UniProtKB-KW"/>
</dbReference>
<accession>A0A438KF53</accession>
<evidence type="ECO:0000259" key="4">
    <source>
        <dbReference type="PROSITE" id="PS50011"/>
    </source>
</evidence>
<evidence type="ECO:0000256" key="3">
    <source>
        <dbReference type="SAM" id="MobiDB-lite"/>
    </source>
</evidence>
<dbReference type="Gene3D" id="1.10.510.10">
    <property type="entry name" value="Transferase(Phosphotransferase) domain 1"/>
    <property type="match status" value="1"/>
</dbReference>
<keyword evidence="2" id="KW-0067">ATP-binding</keyword>
<dbReference type="InterPro" id="IPR011009">
    <property type="entry name" value="Kinase-like_dom_sf"/>
</dbReference>
<evidence type="ECO:0000313" key="6">
    <source>
        <dbReference type="Proteomes" id="UP000288805"/>
    </source>
</evidence>
<keyword evidence="5" id="KW-0430">Lectin</keyword>
<dbReference type="Pfam" id="PF07714">
    <property type="entry name" value="PK_Tyr_Ser-Thr"/>
    <property type="match status" value="1"/>
</dbReference>
<feature type="domain" description="Protein kinase" evidence="4">
    <location>
        <begin position="13"/>
        <end position="288"/>
    </location>
</feature>
<keyword evidence="1" id="KW-0547">Nucleotide-binding</keyword>
<keyword evidence="5" id="KW-0808">Transferase</keyword>
<dbReference type="InterPro" id="IPR001245">
    <property type="entry name" value="Ser-Thr/Tyr_kinase_cat_dom"/>
</dbReference>
<dbReference type="GO" id="GO:0004672">
    <property type="term" value="F:protein kinase activity"/>
    <property type="evidence" value="ECO:0007669"/>
    <property type="project" value="InterPro"/>
</dbReference>
<dbReference type="InterPro" id="IPR000719">
    <property type="entry name" value="Prot_kinase_dom"/>
</dbReference>
<keyword evidence="5" id="KW-0675">Receptor</keyword>
<feature type="region of interest" description="Disordered" evidence="3">
    <location>
        <begin position="62"/>
        <end position="82"/>
    </location>
</feature>
<dbReference type="GO" id="GO:0030246">
    <property type="term" value="F:carbohydrate binding"/>
    <property type="evidence" value="ECO:0007669"/>
    <property type="project" value="UniProtKB-KW"/>
</dbReference>
<evidence type="ECO:0000313" key="5">
    <source>
        <dbReference type="EMBL" id="RVX19810.1"/>
    </source>
</evidence>
<dbReference type="AlphaFoldDB" id="A0A438KF53"/>
<dbReference type="Proteomes" id="UP000288805">
    <property type="component" value="Unassembled WGS sequence"/>
</dbReference>
<proteinExistence type="predicted"/>
<evidence type="ECO:0000256" key="2">
    <source>
        <dbReference type="ARBA" id="ARBA00022840"/>
    </source>
</evidence>
<reference evidence="5 6" key="1">
    <citation type="journal article" date="2018" name="PLoS Genet.">
        <title>Population sequencing reveals clonal diversity and ancestral inbreeding in the grapevine cultivar Chardonnay.</title>
        <authorList>
            <person name="Roach M.J."/>
            <person name="Johnson D.L."/>
            <person name="Bohlmann J."/>
            <person name="van Vuuren H.J."/>
            <person name="Jones S.J."/>
            <person name="Pretorius I.S."/>
            <person name="Schmidt S.A."/>
            <person name="Borneman A.R."/>
        </authorList>
    </citation>
    <scope>NUCLEOTIDE SEQUENCE [LARGE SCALE GENOMIC DNA]</scope>
    <source>
        <strain evidence="6">cv. Chardonnay</strain>
        <tissue evidence="5">Leaf</tissue>
    </source>
</reference>
<name>A0A438KF53_VITVI</name>
<keyword evidence="5" id="KW-0418">Kinase</keyword>